<dbReference type="PANTHER" id="PTHR43575:SF1">
    <property type="entry name" value="PROTEIN ABCI7, CHLOROPLASTIC"/>
    <property type="match status" value="1"/>
</dbReference>
<dbReference type="PATRIC" id="fig|36861.3.peg.32"/>
<dbReference type="InterPro" id="IPR045595">
    <property type="entry name" value="SufBD_N"/>
</dbReference>
<dbReference type="OrthoDB" id="9768262at2"/>
<keyword evidence="5" id="KW-1185">Reference proteome</keyword>
<evidence type="ECO:0000256" key="1">
    <source>
        <dbReference type="ARBA" id="ARBA00043967"/>
    </source>
</evidence>
<dbReference type="InterPro" id="IPR000825">
    <property type="entry name" value="SUF_FeS_clus_asmbl_SufBD_core"/>
</dbReference>
<dbReference type="InterPro" id="IPR011542">
    <property type="entry name" value="SUF_FeS_clus_asmbl_SufD"/>
</dbReference>
<dbReference type="Pfam" id="PF19295">
    <property type="entry name" value="SufBD_N"/>
    <property type="match status" value="1"/>
</dbReference>
<reference evidence="4 5" key="1">
    <citation type="journal article" date="2015" name="Appl. Environ. Microbiol.">
        <title>Aerobic and Anaerobic Thiosulfate Oxidation by a Cold-Adapted, Subglacial Chemoautotroph.</title>
        <authorList>
            <person name="Harrold Z.R."/>
            <person name="Skidmore M.L."/>
            <person name="Hamilton T.L."/>
            <person name="Desch L."/>
            <person name="Amada K."/>
            <person name="van Gelder W."/>
            <person name="Glover K."/>
            <person name="Roden E.E."/>
            <person name="Boyd E.S."/>
        </authorList>
    </citation>
    <scope>NUCLEOTIDE SEQUENCE [LARGE SCALE GENOMIC DNA]</scope>
    <source>
        <strain evidence="4 5">RG</strain>
    </source>
</reference>
<dbReference type="NCBIfam" id="TIGR01981">
    <property type="entry name" value="sufD"/>
    <property type="match status" value="1"/>
</dbReference>
<protein>
    <submittedName>
        <fullName evidence="4">Fe-S cluster assembly protein SufD</fullName>
    </submittedName>
</protein>
<dbReference type="AlphaFoldDB" id="A0A119CXW8"/>
<accession>A0A119CXW8</accession>
<feature type="domain" description="SUF system FeS cluster assembly SufBD N-terminal" evidence="3">
    <location>
        <begin position="32"/>
        <end position="179"/>
    </location>
</feature>
<name>A0A119CXW8_THIDE</name>
<dbReference type="InterPro" id="IPR037284">
    <property type="entry name" value="SUF_FeS_clus_asmbl_SufBD_sf"/>
</dbReference>
<proteinExistence type="inferred from homology"/>
<organism evidence="4 5">
    <name type="scientific">Thiobacillus denitrificans</name>
    <dbReference type="NCBI Taxonomy" id="36861"/>
    <lineage>
        <taxon>Bacteria</taxon>
        <taxon>Pseudomonadati</taxon>
        <taxon>Pseudomonadota</taxon>
        <taxon>Betaproteobacteria</taxon>
        <taxon>Nitrosomonadales</taxon>
        <taxon>Thiobacillaceae</taxon>
        <taxon>Thiobacillus</taxon>
    </lineage>
</organism>
<evidence type="ECO:0000259" key="3">
    <source>
        <dbReference type="Pfam" id="PF19295"/>
    </source>
</evidence>
<comment type="caution">
    <text evidence="4">The sequence shown here is derived from an EMBL/GenBank/DDBJ whole genome shotgun (WGS) entry which is preliminary data.</text>
</comment>
<dbReference type="SUPFAM" id="SSF101960">
    <property type="entry name" value="Stabilizer of iron transporter SufD"/>
    <property type="match status" value="1"/>
</dbReference>
<evidence type="ECO:0000259" key="2">
    <source>
        <dbReference type="Pfam" id="PF01458"/>
    </source>
</evidence>
<feature type="domain" description="SUF system FeS cluster assembly SufBD core" evidence="2">
    <location>
        <begin position="182"/>
        <end position="420"/>
    </location>
</feature>
<dbReference type="GO" id="GO:0016226">
    <property type="term" value="P:iron-sulfur cluster assembly"/>
    <property type="evidence" value="ECO:0007669"/>
    <property type="project" value="InterPro"/>
</dbReference>
<comment type="similarity">
    <text evidence="1">Belongs to the iron-sulfur cluster assembly SufBD family.</text>
</comment>
<dbReference type="EMBL" id="LDUG01000010">
    <property type="protein sequence ID" value="KVW98879.1"/>
    <property type="molecule type" value="Genomic_DNA"/>
</dbReference>
<evidence type="ECO:0000313" key="4">
    <source>
        <dbReference type="EMBL" id="KVW98879.1"/>
    </source>
</evidence>
<sequence length="449" mass="48065">MSDATALTPAIAGRYLESLLAGQPQRAASPLAWLKALRAEAVERVGALRLPTTRDEEWRFTDISLLGKTSFASALSATYLEAADVAPFYIEEATTRLVFVDGIYAPELSSPNAGSGTHSGVVVSNLTSAMAAHAAAIKPHLGRHAPFTNDAFAAQNTAFLHDAAVVIVPRDVSVAAPVHLLFIATQKEVVSTPRCLVLAEAGSAVTVIEDYVVLYQPRWQEEAHFTNAVTEVVLADNAHVTHIRVQREGSKAFHIANCAVSLGRASNYQSVSVALGARLSRYNLNVMHTAEGATCALDGLALISGRQLADTHSCIDHAQPHGTSRQLHKCIVGGSAHAVFNGKVMVREGAQRTDARQSNRNLLLTAKAHIDTKPQLEIFASDVKCTHGATVGQLDSEEVFYLQSRGLTDAAARNLLTYAFGAEIIDRIPIASLKQQLEQTVLEQTASLP</sequence>
<dbReference type="Pfam" id="PF01458">
    <property type="entry name" value="SUFBD_core"/>
    <property type="match status" value="1"/>
</dbReference>
<evidence type="ECO:0000313" key="5">
    <source>
        <dbReference type="Proteomes" id="UP000064243"/>
    </source>
</evidence>
<gene>
    <name evidence="4" type="ORF">ABW22_02950</name>
</gene>
<dbReference type="PANTHER" id="PTHR43575">
    <property type="entry name" value="PROTEIN ABCI7, CHLOROPLASTIC"/>
    <property type="match status" value="1"/>
</dbReference>
<dbReference type="InterPro" id="IPR055346">
    <property type="entry name" value="Fe-S_cluster_assembly_SufBD"/>
</dbReference>
<dbReference type="RefSeq" id="WP_059751820.1">
    <property type="nucleotide sequence ID" value="NZ_LDUG01000010.1"/>
</dbReference>
<dbReference type="Proteomes" id="UP000064243">
    <property type="component" value="Unassembled WGS sequence"/>
</dbReference>